<sequence length="209" mass="23844">MKTRAADSGTTPARTDVRFARGVFVLGVLVHLFFLTSLRTHVLDPLFPEASQGYGHASDYFGIYQAGQNLLDGLSIYDSGDYRHEAQPRVPYYYFYRYLPPTAYGAALGAALWSPWTAYWIWTGLNEILLALLLVLLLRTPRGSRARREIMAGLALAFTPFYLEQFMGQFSFLMAVFLWFPLRAELLRDPAETRPPRADERPRALLRQV</sequence>
<dbReference type="AlphaFoldDB" id="A0A956M400"/>
<keyword evidence="3" id="KW-0808">Transferase</keyword>
<organism evidence="9 10">
    <name type="scientific">Eiseniibacteriota bacterium</name>
    <dbReference type="NCBI Taxonomy" id="2212470"/>
    <lineage>
        <taxon>Bacteria</taxon>
        <taxon>Candidatus Eiseniibacteriota</taxon>
    </lineage>
</organism>
<evidence type="ECO:0000256" key="1">
    <source>
        <dbReference type="ARBA" id="ARBA00004651"/>
    </source>
</evidence>
<dbReference type="Pfam" id="PF09594">
    <property type="entry name" value="GT87"/>
    <property type="match status" value="1"/>
</dbReference>
<feature type="non-terminal residue" evidence="9">
    <location>
        <position position="209"/>
    </location>
</feature>
<keyword evidence="2" id="KW-1003">Cell membrane</keyword>
<proteinExistence type="inferred from homology"/>
<reference evidence="9" key="1">
    <citation type="submission" date="2020-04" db="EMBL/GenBank/DDBJ databases">
        <authorList>
            <person name="Zhang T."/>
        </authorList>
    </citation>
    <scope>NUCLEOTIDE SEQUENCE</scope>
    <source>
        <strain evidence="9">HKST-UBA01</strain>
    </source>
</reference>
<feature type="transmembrane region" description="Helical" evidence="8">
    <location>
        <begin position="150"/>
        <end position="180"/>
    </location>
</feature>
<protein>
    <submittedName>
        <fullName evidence="9">DUF2029 domain-containing protein</fullName>
    </submittedName>
</protein>
<gene>
    <name evidence="9" type="ORF">KC729_18665</name>
</gene>
<evidence type="ECO:0000313" key="10">
    <source>
        <dbReference type="Proteomes" id="UP000697710"/>
    </source>
</evidence>
<evidence type="ECO:0000256" key="6">
    <source>
        <dbReference type="ARBA" id="ARBA00023136"/>
    </source>
</evidence>
<keyword evidence="4 8" id="KW-0812">Transmembrane</keyword>
<dbReference type="GO" id="GO:0016758">
    <property type="term" value="F:hexosyltransferase activity"/>
    <property type="evidence" value="ECO:0007669"/>
    <property type="project" value="InterPro"/>
</dbReference>
<evidence type="ECO:0000256" key="2">
    <source>
        <dbReference type="ARBA" id="ARBA00022475"/>
    </source>
</evidence>
<evidence type="ECO:0000256" key="3">
    <source>
        <dbReference type="ARBA" id="ARBA00022679"/>
    </source>
</evidence>
<keyword evidence="6 8" id="KW-0472">Membrane</keyword>
<feature type="transmembrane region" description="Helical" evidence="8">
    <location>
        <begin position="19"/>
        <end position="38"/>
    </location>
</feature>
<dbReference type="GO" id="GO:0005886">
    <property type="term" value="C:plasma membrane"/>
    <property type="evidence" value="ECO:0007669"/>
    <property type="project" value="UniProtKB-SubCell"/>
</dbReference>
<accession>A0A956M400</accession>
<comment type="caution">
    <text evidence="9">The sequence shown here is derived from an EMBL/GenBank/DDBJ whole genome shotgun (WGS) entry which is preliminary data.</text>
</comment>
<keyword evidence="5 8" id="KW-1133">Transmembrane helix</keyword>
<evidence type="ECO:0000313" key="9">
    <source>
        <dbReference type="EMBL" id="MCA9729712.1"/>
    </source>
</evidence>
<name>A0A956M400_UNCEI</name>
<reference evidence="9" key="2">
    <citation type="journal article" date="2021" name="Microbiome">
        <title>Successional dynamics and alternative stable states in a saline activated sludge microbial community over 9 years.</title>
        <authorList>
            <person name="Wang Y."/>
            <person name="Ye J."/>
            <person name="Ju F."/>
            <person name="Liu L."/>
            <person name="Boyd J.A."/>
            <person name="Deng Y."/>
            <person name="Parks D.H."/>
            <person name="Jiang X."/>
            <person name="Yin X."/>
            <person name="Woodcroft B.J."/>
            <person name="Tyson G.W."/>
            <person name="Hugenholtz P."/>
            <person name="Polz M.F."/>
            <person name="Zhang T."/>
        </authorList>
    </citation>
    <scope>NUCLEOTIDE SEQUENCE</scope>
    <source>
        <strain evidence="9">HKST-UBA01</strain>
    </source>
</reference>
<dbReference type="Proteomes" id="UP000697710">
    <property type="component" value="Unassembled WGS sequence"/>
</dbReference>
<evidence type="ECO:0000256" key="8">
    <source>
        <dbReference type="SAM" id="Phobius"/>
    </source>
</evidence>
<evidence type="ECO:0000256" key="7">
    <source>
        <dbReference type="ARBA" id="ARBA00024033"/>
    </source>
</evidence>
<feature type="transmembrane region" description="Helical" evidence="8">
    <location>
        <begin position="119"/>
        <end position="138"/>
    </location>
</feature>
<comment type="similarity">
    <text evidence="7">Belongs to the glycosyltransferase 87 family.</text>
</comment>
<dbReference type="EMBL" id="JAGQHR010000811">
    <property type="protein sequence ID" value="MCA9729712.1"/>
    <property type="molecule type" value="Genomic_DNA"/>
</dbReference>
<dbReference type="InterPro" id="IPR018584">
    <property type="entry name" value="GT87"/>
</dbReference>
<evidence type="ECO:0000256" key="5">
    <source>
        <dbReference type="ARBA" id="ARBA00022989"/>
    </source>
</evidence>
<evidence type="ECO:0000256" key="4">
    <source>
        <dbReference type="ARBA" id="ARBA00022692"/>
    </source>
</evidence>
<comment type="subcellular location">
    <subcellularLocation>
        <location evidence="1">Cell membrane</location>
        <topology evidence="1">Multi-pass membrane protein</topology>
    </subcellularLocation>
</comment>